<sequence>MSLDLEDCDEETQQLIADSIQLADELVTATATEELDRKRHTILKDIESDVELYGRTILQYRESLARLALLEHGILHGLNKVSAPPVELAALLDRLESKVETLGELLRERIIFLPPSAISKETFGTLGSQHERLAALEQQLDRIGTLIDGNQVRDVAMWVASVQRKTNKLLQDIDGILKLNTLQKQTIVEFSNKIFRGSIGS</sequence>
<name>A0A182HFY8_ANOAR</name>
<dbReference type="EMBL" id="APCN01005440">
    <property type="status" value="NOT_ANNOTATED_CDS"/>
    <property type="molecule type" value="Genomic_DNA"/>
</dbReference>
<evidence type="ECO:0000313" key="1">
    <source>
        <dbReference type="EnsemblMetazoa" id="AARA000135-PA"/>
    </source>
</evidence>
<accession>A0A182HFY8</accession>
<organism evidence="1 2">
    <name type="scientific">Anopheles arabiensis</name>
    <name type="common">Mosquito</name>
    <dbReference type="NCBI Taxonomy" id="7173"/>
    <lineage>
        <taxon>Eukaryota</taxon>
        <taxon>Metazoa</taxon>
        <taxon>Ecdysozoa</taxon>
        <taxon>Arthropoda</taxon>
        <taxon>Hexapoda</taxon>
        <taxon>Insecta</taxon>
        <taxon>Pterygota</taxon>
        <taxon>Neoptera</taxon>
        <taxon>Endopterygota</taxon>
        <taxon>Diptera</taxon>
        <taxon>Nematocera</taxon>
        <taxon>Culicoidea</taxon>
        <taxon>Culicidae</taxon>
        <taxon>Anophelinae</taxon>
        <taxon>Anopheles</taxon>
    </lineage>
</organism>
<keyword evidence="2" id="KW-1185">Reference proteome</keyword>
<evidence type="ECO:0000313" key="2">
    <source>
        <dbReference type="Proteomes" id="UP000075840"/>
    </source>
</evidence>
<dbReference type="EnsemblMetazoa" id="AARA000135-RA">
    <property type="protein sequence ID" value="AARA000135-PA"/>
    <property type="gene ID" value="AARA000135"/>
</dbReference>
<dbReference type="VEuPathDB" id="VectorBase:AARA000135"/>
<dbReference type="AlphaFoldDB" id="A0A182HFY8"/>
<proteinExistence type="predicted"/>
<dbReference type="Proteomes" id="UP000075840">
    <property type="component" value="Unassembled WGS sequence"/>
</dbReference>
<reference evidence="1" key="1">
    <citation type="submission" date="2022-08" db="UniProtKB">
        <authorList>
            <consortium name="EnsemblMetazoa"/>
        </authorList>
    </citation>
    <scope>IDENTIFICATION</scope>
    <source>
        <strain evidence="1">Dongola</strain>
    </source>
</reference>
<protein>
    <submittedName>
        <fullName evidence="1">Uncharacterized protein</fullName>
    </submittedName>
</protein>